<dbReference type="EMBL" id="CAEZVR010000016">
    <property type="protein sequence ID" value="CAB4629983.1"/>
    <property type="molecule type" value="Genomic_DNA"/>
</dbReference>
<dbReference type="EMBL" id="CAEZTE010000050">
    <property type="protein sequence ID" value="CAB4566306.1"/>
    <property type="molecule type" value="Genomic_DNA"/>
</dbReference>
<evidence type="ECO:0000256" key="4">
    <source>
        <dbReference type="ARBA" id="ARBA00023008"/>
    </source>
</evidence>
<keyword evidence="3" id="KW-0732">Signal</keyword>
<keyword evidence="4" id="KW-0186">Copper</keyword>
<dbReference type="GO" id="GO:0005886">
    <property type="term" value="C:plasma membrane"/>
    <property type="evidence" value="ECO:0007669"/>
    <property type="project" value="TreeGrafter"/>
</dbReference>
<name>A0A6J6DS15_9ZZZZ</name>
<accession>A0A6J6DS15</accession>
<feature type="transmembrane region" description="Helical" evidence="5">
    <location>
        <begin position="172"/>
        <end position="189"/>
    </location>
</feature>
<keyword evidence="2" id="KW-0479">Metal-binding</keyword>
<sequence length="196" mass="21936">MNIFFKIFAPLFLCLVLASPVSAHTSLLESNPQRDSTIEKMPKEIVLVFGEDLLTINDSMNNYFEVFDSTNAKMSLSEITLDGAKLSARVLNDQIKSGRYSISYRVVAGDGHVVKGNVKFTIGQKILNSAPPSVNLIESTPTAPVSKKAELLVNENFDNHNHGNFVTHHLEHILMVVIPLIIIMAWYFVRRKYTDS</sequence>
<dbReference type="InterPro" id="IPR007348">
    <property type="entry name" value="CopC_dom"/>
</dbReference>
<evidence type="ECO:0000256" key="5">
    <source>
        <dbReference type="SAM" id="Phobius"/>
    </source>
</evidence>
<evidence type="ECO:0000256" key="2">
    <source>
        <dbReference type="ARBA" id="ARBA00022723"/>
    </source>
</evidence>
<protein>
    <submittedName>
        <fullName evidence="7">Unannotated protein</fullName>
    </submittedName>
</protein>
<dbReference type="PANTHER" id="PTHR34820">
    <property type="entry name" value="INNER MEMBRANE PROTEIN YEBZ"/>
    <property type="match status" value="1"/>
</dbReference>
<dbReference type="GO" id="GO:0046688">
    <property type="term" value="P:response to copper ion"/>
    <property type="evidence" value="ECO:0007669"/>
    <property type="project" value="InterPro"/>
</dbReference>
<keyword evidence="5" id="KW-0812">Transmembrane</keyword>
<evidence type="ECO:0000313" key="7">
    <source>
        <dbReference type="EMBL" id="CAB4566306.1"/>
    </source>
</evidence>
<comment type="subcellular location">
    <subcellularLocation>
        <location evidence="1">Cell envelope</location>
    </subcellularLocation>
</comment>
<dbReference type="GO" id="GO:0006825">
    <property type="term" value="P:copper ion transport"/>
    <property type="evidence" value="ECO:0007669"/>
    <property type="project" value="InterPro"/>
</dbReference>
<dbReference type="GO" id="GO:0030313">
    <property type="term" value="C:cell envelope"/>
    <property type="evidence" value="ECO:0007669"/>
    <property type="project" value="UniProtKB-SubCell"/>
</dbReference>
<proteinExistence type="predicted"/>
<evidence type="ECO:0000256" key="3">
    <source>
        <dbReference type="ARBA" id="ARBA00022729"/>
    </source>
</evidence>
<dbReference type="PANTHER" id="PTHR34820:SF4">
    <property type="entry name" value="INNER MEMBRANE PROTEIN YEBZ"/>
    <property type="match status" value="1"/>
</dbReference>
<keyword evidence="5" id="KW-1133">Transmembrane helix</keyword>
<dbReference type="EMBL" id="CAEZVA010000046">
    <property type="protein sequence ID" value="CAB4616604.1"/>
    <property type="molecule type" value="Genomic_DNA"/>
</dbReference>
<dbReference type="InterPro" id="IPR014755">
    <property type="entry name" value="Cu-Rt/internalin_Ig-like"/>
</dbReference>
<dbReference type="GO" id="GO:0042597">
    <property type="term" value="C:periplasmic space"/>
    <property type="evidence" value="ECO:0007669"/>
    <property type="project" value="InterPro"/>
</dbReference>
<dbReference type="Gene3D" id="2.60.40.1220">
    <property type="match status" value="1"/>
</dbReference>
<gene>
    <name evidence="7" type="ORF">UFOPK1599_00855</name>
    <name evidence="8" type="ORF">UFOPK1894_00666</name>
    <name evidence="9" type="ORF">UFOPK2139_00165</name>
</gene>
<evidence type="ECO:0000313" key="9">
    <source>
        <dbReference type="EMBL" id="CAB4629983.1"/>
    </source>
</evidence>
<keyword evidence="5" id="KW-0472">Membrane</keyword>
<dbReference type="InterPro" id="IPR032694">
    <property type="entry name" value="CopC/D"/>
</dbReference>
<dbReference type="Pfam" id="PF04234">
    <property type="entry name" value="CopC"/>
    <property type="match status" value="1"/>
</dbReference>
<dbReference type="SUPFAM" id="SSF81296">
    <property type="entry name" value="E set domains"/>
    <property type="match status" value="1"/>
</dbReference>
<organism evidence="7">
    <name type="scientific">freshwater metagenome</name>
    <dbReference type="NCBI Taxonomy" id="449393"/>
    <lineage>
        <taxon>unclassified sequences</taxon>
        <taxon>metagenomes</taxon>
        <taxon>ecological metagenomes</taxon>
    </lineage>
</organism>
<evidence type="ECO:0000259" key="6">
    <source>
        <dbReference type="Pfam" id="PF04234"/>
    </source>
</evidence>
<evidence type="ECO:0000256" key="1">
    <source>
        <dbReference type="ARBA" id="ARBA00004196"/>
    </source>
</evidence>
<feature type="domain" description="CopC" evidence="6">
    <location>
        <begin position="24"/>
        <end position="122"/>
    </location>
</feature>
<evidence type="ECO:0000313" key="8">
    <source>
        <dbReference type="EMBL" id="CAB4616604.1"/>
    </source>
</evidence>
<dbReference type="AlphaFoldDB" id="A0A6J6DS15"/>
<dbReference type="GO" id="GO:0005507">
    <property type="term" value="F:copper ion binding"/>
    <property type="evidence" value="ECO:0007669"/>
    <property type="project" value="InterPro"/>
</dbReference>
<reference evidence="7" key="1">
    <citation type="submission" date="2020-05" db="EMBL/GenBank/DDBJ databases">
        <authorList>
            <person name="Chiriac C."/>
            <person name="Salcher M."/>
            <person name="Ghai R."/>
            <person name="Kavagutti S V."/>
        </authorList>
    </citation>
    <scope>NUCLEOTIDE SEQUENCE</scope>
</reference>
<dbReference type="InterPro" id="IPR014756">
    <property type="entry name" value="Ig_E-set"/>
</dbReference>